<evidence type="ECO:0000313" key="2">
    <source>
        <dbReference type="EMBL" id="KAG9462470.1"/>
    </source>
</evidence>
<sequence>MEDRVSGDRGTAAVKMSKQASTGGRPKPGGASETKGLAGWSRGFHASGCLSRMELWLALAMCEICGCTACGRQLARGHQANIGWGKHPPLGPPGQIIFLL</sequence>
<organism evidence="2 3">
    <name type="scientific">Eleutherodactylus coqui</name>
    <name type="common">Puerto Rican coqui</name>
    <dbReference type="NCBI Taxonomy" id="57060"/>
    <lineage>
        <taxon>Eukaryota</taxon>
        <taxon>Metazoa</taxon>
        <taxon>Chordata</taxon>
        <taxon>Craniata</taxon>
        <taxon>Vertebrata</taxon>
        <taxon>Euteleostomi</taxon>
        <taxon>Amphibia</taxon>
        <taxon>Batrachia</taxon>
        <taxon>Anura</taxon>
        <taxon>Neobatrachia</taxon>
        <taxon>Hyloidea</taxon>
        <taxon>Eleutherodactylidae</taxon>
        <taxon>Eleutherodactylinae</taxon>
        <taxon>Eleutherodactylus</taxon>
        <taxon>Eleutherodactylus</taxon>
    </lineage>
</organism>
<protein>
    <submittedName>
        <fullName evidence="2">Uncharacterized protein</fullName>
    </submittedName>
</protein>
<evidence type="ECO:0000313" key="3">
    <source>
        <dbReference type="Proteomes" id="UP000770717"/>
    </source>
</evidence>
<proteinExistence type="predicted"/>
<evidence type="ECO:0000256" key="1">
    <source>
        <dbReference type="SAM" id="MobiDB-lite"/>
    </source>
</evidence>
<dbReference type="AlphaFoldDB" id="A0A8J6BF75"/>
<reference evidence="2" key="1">
    <citation type="thesis" date="2020" institute="ProQuest LLC" country="789 East Eisenhower Parkway, Ann Arbor, MI, USA">
        <title>Comparative Genomics and Chromosome Evolution.</title>
        <authorList>
            <person name="Mudd A.B."/>
        </authorList>
    </citation>
    <scope>NUCLEOTIDE SEQUENCE</scope>
    <source>
        <strain evidence="2">HN-11 Male</strain>
        <tissue evidence="2">Kidney and liver</tissue>
    </source>
</reference>
<dbReference type="EMBL" id="WNTK01011158">
    <property type="protein sequence ID" value="KAG9462470.1"/>
    <property type="molecule type" value="Genomic_DNA"/>
</dbReference>
<keyword evidence="3" id="KW-1185">Reference proteome</keyword>
<comment type="caution">
    <text evidence="2">The sequence shown here is derived from an EMBL/GenBank/DDBJ whole genome shotgun (WGS) entry which is preliminary data.</text>
</comment>
<gene>
    <name evidence="2" type="ORF">GDO78_014068</name>
</gene>
<feature type="region of interest" description="Disordered" evidence="1">
    <location>
        <begin position="1"/>
        <end position="37"/>
    </location>
</feature>
<accession>A0A8J6BF75</accession>
<dbReference type="Proteomes" id="UP000770717">
    <property type="component" value="Unassembled WGS sequence"/>
</dbReference>
<name>A0A8J6BF75_ELECQ</name>